<dbReference type="Proteomes" id="UP000239477">
    <property type="component" value="Chromosome"/>
</dbReference>
<dbReference type="Pfam" id="PF13699">
    <property type="entry name" value="eCIS_core"/>
    <property type="match status" value="1"/>
</dbReference>
<organism evidence="3 4">
    <name type="scientific">Achromobacter spanius</name>
    <dbReference type="NCBI Taxonomy" id="217203"/>
    <lineage>
        <taxon>Bacteria</taxon>
        <taxon>Pseudomonadati</taxon>
        <taxon>Pseudomonadota</taxon>
        <taxon>Betaproteobacteria</taxon>
        <taxon>Burkholderiales</taxon>
        <taxon>Alcaligenaceae</taxon>
        <taxon>Achromobacter</taxon>
    </lineage>
</organism>
<accession>A0A2S0I923</accession>
<keyword evidence="4" id="KW-1185">Reference proteome</keyword>
<proteinExistence type="predicted"/>
<feature type="compositionally biased region" description="Basic and acidic residues" evidence="1">
    <location>
        <begin position="13"/>
        <end position="26"/>
    </location>
</feature>
<protein>
    <recommendedName>
        <fullName evidence="2">eCIS core domain-containing protein</fullName>
    </recommendedName>
</protein>
<feature type="compositionally biased region" description="Polar residues" evidence="1">
    <location>
        <begin position="1"/>
        <end position="12"/>
    </location>
</feature>
<evidence type="ECO:0000259" key="2">
    <source>
        <dbReference type="Pfam" id="PF13699"/>
    </source>
</evidence>
<feature type="region of interest" description="Disordered" evidence="1">
    <location>
        <begin position="256"/>
        <end position="275"/>
    </location>
</feature>
<feature type="domain" description="eCIS core" evidence="2">
    <location>
        <begin position="168"/>
        <end position="244"/>
    </location>
</feature>
<reference evidence="3 4" key="1">
    <citation type="submission" date="2017-09" db="EMBL/GenBank/DDBJ databases">
        <title>Genomic, metabolic, and phenotypic characteristics of bacterial isolates from the natural microbiome of the model nematode Caenorhabditis elegans.</title>
        <authorList>
            <person name="Zimmermann J."/>
            <person name="Obeng N."/>
            <person name="Yang W."/>
            <person name="Obeng O."/>
            <person name="Kissoyan K."/>
            <person name="Pees B."/>
            <person name="Dirksen P."/>
            <person name="Hoppner M."/>
            <person name="Franke A."/>
            <person name="Rosenstiel P."/>
            <person name="Leippe M."/>
            <person name="Dierking K."/>
            <person name="Kaleta C."/>
            <person name="Schulenburg H."/>
        </authorList>
    </citation>
    <scope>NUCLEOTIDE SEQUENCE [LARGE SCALE GENOMIC DNA]</scope>
    <source>
        <strain evidence="3 4">MYb73</strain>
    </source>
</reference>
<feature type="compositionally biased region" description="Basic and acidic residues" evidence="1">
    <location>
        <begin position="45"/>
        <end position="70"/>
    </location>
</feature>
<name>A0A2S0I923_9BURK</name>
<dbReference type="InterPro" id="IPR025295">
    <property type="entry name" value="eCIS_core_dom"/>
</dbReference>
<gene>
    <name evidence="3" type="ORF">CLM73_16320</name>
</gene>
<feature type="region of interest" description="Disordered" evidence="1">
    <location>
        <begin position="1"/>
        <end position="70"/>
    </location>
</feature>
<feature type="region of interest" description="Disordered" evidence="1">
    <location>
        <begin position="378"/>
        <end position="422"/>
    </location>
</feature>
<feature type="compositionally biased region" description="Basic and acidic residues" evidence="1">
    <location>
        <begin position="378"/>
        <end position="387"/>
    </location>
</feature>
<evidence type="ECO:0000256" key="1">
    <source>
        <dbReference type="SAM" id="MobiDB-lite"/>
    </source>
</evidence>
<dbReference type="EMBL" id="CP023270">
    <property type="protein sequence ID" value="AVJ28549.1"/>
    <property type="molecule type" value="Genomic_DNA"/>
</dbReference>
<sequence>MSDQTRLYSATLQKEDNNRRNERSESMRAFVQKPKAAALNVPAASRERDAAGKRAESRTPLDESARDTKFRHSRPVHAINAISVHPPGTLLAISHPGDASEQEAHRMSEHVMRMPQSRDDPAHGVVRSALEPTPVRPLPLLQPADPRNAASLDEASDVRNVLSAQGHPLDAHTRAFMESRFQRDFSHVKLHSDALAIASADAVKARAYTVGHHIVLNAGQYAPGTTAGRALLAHELVHVIQQSSISTHGARLLQRDASGPTYGNLPRDLPAPGSSGDVVRLRNVNGTWKEVGPKYVRTARGNYDFVVKDGEIFAVKSKRTVGGGYGHTEAARGERVNWAGQVDFESGKVKTWNDGTGHYRSLSSMRDPAVRAGLPDEKFVQHPDNVGRPRPRGSLPQLPVEQPATKPRVPGEQPKVPAGPPRMEEFEQRFGKKAATAPATTTAALAEEAGSVLKVQGRAASALSKIGSAAGWVADFLMPGPQDAIMLMVQFAMTYAEAQEAARAQGMRTGFGHGLAAGLLRLSRGWVRDNLAPKVISRSVASEVAATTGYREKGVVQGLVAGISFAERLNADQRKALLKEATRAMRAKGDDVTLRARWERGYTAYDIIDLSVALAPRIDEILEEARKNEELRQAAEAQENFKKYGPLMALAPLFEQ</sequence>
<evidence type="ECO:0000313" key="3">
    <source>
        <dbReference type="EMBL" id="AVJ28549.1"/>
    </source>
</evidence>
<evidence type="ECO:0000313" key="4">
    <source>
        <dbReference type="Proteomes" id="UP000239477"/>
    </source>
</evidence>
<dbReference type="AlphaFoldDB" id="A0A2S0I923"/>